<evidence type="ECO:0000313" key="3">
    <source>
        <dbReference type="Proteomes" id="UP001157418"/>
    </source>
</evidence>
<accession>A0AAU9MWA3</accession>
<proteinExistence type="predicted"/>
<feature type="compositionally biased region" description="Basic residues" evidence="1">
    <location>
        <begin position="37"/>
        <end position="46"/>
    </location>
</feature>
<keyword evidence="3" id="KW-1185">Reference proteome</keyword>
<name>A0AAU9MWA3_9ASTR</name>
<evidence type="ECO:0000313" key="2">
    <source>
        <dbReference type="EMBL" id="CAH1431361.1"/>
    </source>
</evidence>
<comment type="caution">
    <text evidence="2">The sequence shown here is derived from an EMBL/GenBank/DDBJ whole genome shotgun (WGS) entry which is preliminary data.</text>
</comment>
<dbReference type="Proteomes" id="UP001157418">
    <property type="component" value="Unassembled WGS sequence"/>
</dbReference>
<gene>
    <name evidence="2" type="ORF">LVIROSA_LOCUS18080</name>
</gene>
<dbReference type="EMBL" id="CAKMRJ010003334">
    <property type="protein sequence ID" value="CAH1431361.1"/>
    <property type="molecule type" value="Genomic_DNA"/>
</dbReference>
<dbReference type="AlphaFoldDB" id="A0AAU9MWA3"/>
<protein>
    <submittedName>
        <fullName evidence="2">Uncharacterized protein</fullName>
    </submittedName>
</protein>
<organism evidence="2 3">
    <name type="scientific">Lactuca virosa</name>
    <dbReference type="NCBI Taxonomy" id="75947"/>
    <lineage>
        <taxon>Eukaryota</taxon>
        <taxon>Viridiplantae</taxon>
        <taxon>Streptophyta</taxon>
        <taxon>Embryophyta</taxon>
        <taxon>Tracheophyta</taxon>
        <taxon>Spermatophyta</taxon>
        <taxon>Magnoliopsida</taxon>
        <taxon>eudicotyledons</taxon>
        <taxon>Gunneridae</taxon>
        <taxon>Pentapetalae</taxon>
        <taxon>asterids</taxon>
        <taxon>campanulids</taxon>
        <taxon>Asterales</taxon>
        <taxon>Asteraceae</taxon>
        <taxon>Cichorioideae</taxon>
        <taxon>Cichorieae</taxon>
        <taxon>Lactucinae</taxon>
        <taxon>Lactuca</taxon>
    </lineage>
</organism>
<sequence>MTTKEMQSDVACVMSTTPKFKFPLNQISFSEQNNPRVPKHTIRKPKSCSPVEKRIGGNSGSSNRLSALHRISELEKSAKFDLVLDTLSVFKC</sequence>
<reference evidence="2 3" key="1">
    <citation type="submission" date="2022-01" db="EMBL/GenBank/DDBJ databases">
        <authorList>
            <person name="Xiong W."/>
            <person name="Schranz E."/>
        </authorList>
    </citation>
    <scope>NUCLEOTIDE SEQUENCE [LARGE SCALE GENOMIC DNA]</scope>
</reference>
<evidence type="ECO:0000256" key="1">
    <source>
        <dbReference type="SAM" id="MobiDB-lite"/>
    </source>
</evidence>
<feature type="region of interest" description="Disordered" evidence="1">
    <location>
        <begin position="33"/>
        <end position="62"/>
    </location>
</feature>